<name>A0A329RDD2_9STRA</name>
<proteinExistence type="predicted"/>
<gene>
    <name evidence="2" type="ORF">PC110_g20873</name>
</gene>
<dbReference type="EMBL" id="MJFZ01001238">
    <property type="protein sequence ID" value="RAW22685.1"/>
    <property type="molecule type" value="Genomic_DNA"/>
</dbReference>
<feature type="compositionally biased region" description="Polar residues" evidence="1">
    <location>
        <begin position="306"/>
        <end position="319"/>
    </location>
</feature>
<evidence type="ECO:0000313" key="3">
    <source>
        <dbReference type="Proteomes" id="UP000251314"/>
    </source>
</evidence>
<evidence type="ECO:0000256" key="1">
    <source>
        <dbReference type="SAM" id="MobiDB-lite"/>
    </source>
</evidence>
<dbReference type="VEuPathDB" id="FungiDB:PC110_g20873"/>
<sequence>MAHVVACRFLRLGCSEEDHPLFRREYARNNRERGVKLLRCFPHCCPEHARRSYCGCSVHVLVAFSADVRTIPLDNILVCARFEPTRVVPLWPAGIADLARTVGATGGRMGNKCRLDIGERVALPESLFGSAARAASHGGEWILAERESDANQRTVPQTSMLYVLSNRISPKWFYSYDSSVTRSQREMTHHLVAYVFQVLPGHVPMTQQNQQQVSERNNVVVLARQASPGFLLVSYRRSGGSSKNPGCLLPAIDTSTADNMQAASSKILSASWKVHEHQQQHLQQQQWLQQQRFQQRLQIEQETRQRQQPGRLQSTQTRPSAIAAPFARSLNRQTIRDDGSDKQTPAANLTTPSQVAGDVDFWQREVEATAPGFREKGQQLLILWYFLEYVSMDGLGVNSDSLTAYVRPHWLHAASVLRAPSLVSNAQLVASFLRNILELTPNHRHAHGSLSFEHTTIRVCGYLFIRSLWSRAVQ</sequence>
<keyword evidence="3" id="KW-1185">Reference proteome</keyword>
<dbReference type="AlphaFoldDB" id="A0A329RDD2"/>
<reference evidence="2 3" key="1">
    <citation type="submission" date="2018-01" db="EMBL/GenBank/DDBJ databases">
        <title>Draft genome of the strawberry crown rot pathogen Phytophthora cactorum.</title>
        <authorList>
            <person name="Armitage A.D."/>
            <person name="Lysoe E."/>
            <person name="Nellist C.F."/>
            <person name="Harrison R.J."/>
            <person name="Brurberg M.B."/>
        </authorList>
    </citation>
    <scope>NUCLEOTIDE SEQUENCE [LARGE SCALE GENOMIC DNA]</scope>
    <source>
        <strain evidence="2 3">10300</strain>
    </source>
</reference>
<feature type="region of interest" description="Disordered" evidence="1">
    <location>
        <begin position="302"/>
        <end position="351"/>
    </location>
</feature>
<feature type="compositionally biased region" description="Polar residues" evidence="1">
    <location>
        <begin position="342"/>
        <end position="351"/>
    </location>
</feature>
<protein>
    <submittedName>
        <fullName evidence="2">Uncharacterized protein</fullName>
    </submittedName>
</protein>
<accession>A0A329RDD2</accession>
<organism evidence="2 3">
    <name type="scientific">Phytophthora cactorum</name>
    <dbReference type="NCBI Taxonomy" id="29920"/>
    <lineage>
        <taxon>Eukaryota</taxon>
        <taxon>Sar</taxon>
        <taxon>Stramenopiles</taxon>
        <taxon>Oomycota</taxon>
        <taxon>Peronosporomycetes</taxon>
        <taxon>Peronosporales</taxon>
        <taxon>Peronosporaceae</taxon>
        <taxon>Phytophthora</taxon>
    </lineage>
</organism>
<dbReference type="OrthoDB" id="119109at2759"/>
<comment type="caution">
    <text evidence="2">The sequence shown here is derived from an EMBL/GenBank/DDBJ whole genome shotgun (WGS) entry which is preliminary data.</text>
</comment>
<dbReference type="Proteomes" id="UP000251314">
    <property type="component" value="Unassembled WGS sequence"/>
</dbReference>
<evidence type="ECO:0000313" key="2">
    <source>
        <dbReference type="EMBL" id="RAW22685.1"/>
    </source>
</evidence>